<gene>
    <name evidence="2" type="ORF">ARN_06380</name>
</gene>
<sequence length="52" mass="6090">MFFTGLTMYVFDLLILLLQQMCVYLIIAWILSKTLSKKCPLFLDHDTFAENS</sequence>
<reference evidence="2" key="1">
    <citation type="journal article" date="2010" name="Insect Mol. Biol.">
        <title>The draft genome sequence of Arsenophonus nasoniae, son-killer bacterium of Nasonia vitripennis, reveals genes associated with virulence and symbiosis.</title>
        <authorList>
            <person name="Wilkes T."/>
            <person name="Darby A.C."/>
            <person name="Choi J."/>
            <person name="Colborne J.K."/>
            <person name="Werren J.H."/>
            <person name="Hurst G.D.D."/>
        </authorList>
    </citation>
    <scope>NUCLEOTIDE SEQUENCE</scope>
</reference>
<keyword evidence="1" id="KW-1133">Transmembrane helix</keyword>
<proteinExistence type="predicted"/>
<keyword evidence="2" id="KW-0808">Transferase</keyword>
<name>D2TX30_9GAMM</name>
<evidence type="ECO:0000256" key="1">
    <source>
        <dbReference type="SAM" id="Phobius"/>
    </source>
</evidence>
<protein>
    <submittedName>
        <fullName evidence="2">Two-component system sensor kinase</fullName>
    </submittedName>
</protein>
<dbReference type="GO" id="GO:0016301">
    <property type="term" value="F:kinase activity"/>
    <property type="evidence" value="ECO:0007669"/>
    <property type="project" value="UniProtKB-KW"/>
</dbReference>
<feature type="transmembrane region" description="Helical" evidence="1">
    <location>
        <begin position="6"/>
        <end position="31"/>
    </location>
</feature>
<keyword evidence="1" id="KW-0812">Transmembrane</keyword>
<dbReference type="AlphaFoldDB" id="D2TX30"/>
<keyword evidence="1" id="KW-0472">Membrane</keyword>
<accession>D2TX30</accession>
<dbReference type="EMBL" id="FN545161">
    <property type="protein sequence ID" value="CBA71937.1"/>
    <property type="molecule type" value="Genomic_DNA"/>
</dbReference>
<evidence type="ECO:0000313" key="2">
    <source>
        <dbReference type="EMBL" id="CBA71937.1"/>
    </source>
</evidence>
<organism evidence="2">
    <name type="scientific">Arsenophonus nasoniae</name>
    <name type="common">son-killer infecting Nasonia vitripennis</name>
    <dbReference type="NCBI Taxonomy" id="638"/>
    <lineage>
        <taxon>Bacteria</taxon>
        <taxon>Pseudomonadati</taxon>
        <taxon>Pseudomonadota</taxon>
        <taxon>Gammaproteobacteria</taxon>
        <taxon>Enterobacterales</taxon>
        <taxon>Morganellaceae</taxon>
        <taxon>Arsenophonus</taxon>
    </lineage>
</organism>
<keyword evidence="2" id="KW-0418">Kinase</keyword>